<protein>
    <recommendedName>
        <fullName evidence="2">NRDE family protein</fullName>
    </recommendedName>
</protein>
<dbReference type="EMBL" id="MLJW01000174">
    <property type="protein sequence ID" value="OIQ95074.1"/>
    <property type="molecule type" value="Genomic_DNA"/>
</dbReference>
<organism evidence="1">
    <name type="scientific">mine drainage metagenome</name>
    <dbReference type="NCBI Taxonomy" id="410659"/>
    <lineage>
        <taxon>unclassified sequences</taxon>
        <taxon>metagenomes</taxon>
        <taxon>ecological metagenomes</taxon>
    </lineage>
</organism>
<evidence type="ECO:0000313" key="1">
    <source>
        <dbReference type="EMBL" id="OIQ95074.1"/>
    </source>
</evidence>
<sequence>MCLMAWSWQPGHAQTLLLAANRDEWLDRPTLPMRWWQPDSQLPVLVLSGRDSRSGGIWLGLSDNGRFAAVTNVRDPGRERPQAPSRGLLPLRYLLGVDPRGEHAMPNRGPGAYAEAVMQDAQNYAGFNLLLGDAACGHLVWLSNHPQALRDVEPGVHGLSNAALDTPWPKVVGMKTALAQQVLREVPDQFEALRGALLHDRTAADAALPSTGVSLERERALSASFIRMPGYGTRSSTLLRLDQDGGVHVRELQYQPMAAAPVDFVWNWRARQAHRERLRGVGSGSLPHVDAMK</sequence>
<proteinExistence type="predicted"/>
<accession>A0A1J5RI03</accession>
<comment type="caution">
    <text evidence="1">The sequence shown here is derived from an EMBL/GenBank/DDBJ whole genome shotgun (WGS) entry which is preliminary data.</text>
</comment>
<gene>
    <name evidence="1" type="ORF">GALL_229980</name>
</gene>
<dbReference type="InterPro" id="IPR008551">
    <property type="entry name" value="TANGO2"/>
</dbReference>
<name>A0A1J5RI03_9ZZZZ</name>
<reference evidence="1" key="1">
    <citation type="submission" date="2016-10" db="EMBL/GenBank/DDBJ databases">
        <title>Sequence of Gallionella enrichment culture.</title>
        <authorList>
            <person name="Poehlein A."/>
            <person name="Muehling M."/>
            <person name="Daniel R."/>
        </authorList>
    </citation>
    <scope>NUCLEOTIDE SEQUENCE</scope>
</reference>
<evidence type="ECO:0008006" key="2">
    <source>
        <dbReference type="Google" id="ProtNLM"/>
    </source>
</evidence>
<dbReference type="PANTHER" id="PTHR17985:SF8">
    <property type="entry name" value="TRANSPORT AND GOLGI ORGANIZATION PROTEIN 2 HOMOLOG"/>
    <property type="match status" value="1"/>
</dbReference>
<dbReference type="PANTHER" id="PTHR17985">
    <property type="entry name" value="SER/THR-RICH PROTEIN T10 IN DGCR REGION"/>
    <property type="match status" value="1"/>
</dbReference>
<dbReference type="AlphaFoldDB" id="A0A1J5RI03"/>
<dbReference type="Pfam" id="PF05742">
    <property type="entry name" value="TANGO2"/>
    <property type="match status" value="1"/>
</dbReference>